<gene>
    <name evidence="4" type="ORF">GCM10011499_00200</name>
</gene>
<dbReference type="Proteomes" id="UP000596977">
    <property type="component" value="Unassembled WGS sequence"/>
</dbReference>
<sequence length="249" mass="27179">MPSVRDLEVAMLAAWPALEIVAEGAWQARFANGLSQRANSINCLDPDDETKPGQRLESLAGHYRARGLWPVFRVTPLTGRETFAKLEEKGWQAASPSLVLEAPLTGTVGYDADVAVLDPKDPDFLAAQIGLQDYTSEQAETFRQMVAKIRVPAKGLVIADSEGHPKASLLCAQAYGTGVFLNVISDPRHRRNGLGRRLMASGLSWLADSGARHTCLQVEAGNSAAVALYLSMGFTYRYPYHYRYAPEGQ</sequence>
<keyword evidence="5" id="KW-1185">Reference proteome</keyword>
<accession>A0A916R560</accession>
<dbReference type="Gene3D" id="3.40.630.30">
    <property type="match status" value="1"/>
</dbReference>
<proteinExistence type="predicted"/>
<evidence type="ECO:0000313" key="5">
    <source>
        <dbReference type="Proteomes" id="UP000596977"/>
    </source>
</evidence>
<dbReference type="CDD" id="cd04301">
    <property type="entry name" value="NAT_SF"/>
    <property type="match status" value="1"/>
</dbReference>
<evidence type="ECO:0000313" key="4">
    <source>
        <dbReference type="EMBL" id="GGA34870.1"/>
    </source>
</evidence>
<dbReference type="InterPro" id="IPR056935">
    <property type="entry name" value="Rv0428c-like_C"/>
</dbReference>
<dbReference type="EMBL" id="BMKB01000001">
    <property type="protein sequence ID" value="GGA34870.1"/>
    <property type="molecule type" value="Genomic_DNA"/>
</dbReference>
<evidence type="ECO:0000256" key="2">
    <source>
        <dbReference type="ARBA" id="ARBA00023315"/>
    </source>
</evidence>
<dbReference type="PROSITE" id="PS51186">
    <property type="entry name" value="GNAT"/>
    <property type="match status" value="1"/>
</dbReference>
<reference evidence="4 5" key="1">
    <citation type="journal article" date="2014" name="Int. J. Syst. Evol. Microbiol.">
        <title>Complete genome sequence of Corynebacterium casei LMG S-19264T (=DSM 44701T), isolated from a smear-ripened cheese.</title>
        <authorList>
            <consortium name="US DOE Joint Genome Institute (JGI-PGF)"/>
            <person name="Walter F."/>
            <person name="Albersmeier A."/>
            <person name="Kalinowski J."/>
            <person name="Ruckert C."/>
        </authorList>
    </citation>
    <scope>NUCLEOTIDE SEQUENCE [LARGE SCALE GENOMIC DNA]</scope>
    <source>
        <strain evidence="4 5">CGMCC 1.15896</strain>
    </source>
</reference>
<dbReference type="AlphaFoldDB" id="A0A916R560"/>
<protein>
    <recommendedName>
        <fullName evidence="3">N-acetyltransferase domain-containing protein</fullName>
    </recommendedName>
</protein>
<dbReference type="GO" id="GO:0016747">
    <property type="term" value="F:acyltransferase activity, transferring groups other than amino-acyl groups"/>
    <property type="evidence" value="ECO:0007669"/>
    <property type="project" value="InterPro"/>
</dbReference>
<organism evidence="4 5">
    <name type="scientific">Pelagibacterium lentulum</name>
    <dbReference type="NCBI Taxonomy" id="2029865"/>
    <lineage>
        <taxon>Bacteria</taxon>
        <taxon>Pseudomonadati</taxon>
        <taxon>Pseudomonadota</taxon>
        <taxon>Alphaproteobacteria</taxon>
        <taxon>Hyphomicrobiales</taxon>
        <taxon>Devosiaceae</taxon>
        <taxon>Pelagibacterium</taxon>
    </lineage>
</organism>
<feature type="domain" description="N-acetyltransferase" evidence="3">
    <location>
        <begin position="112"/>
        <end position="249"/>
    </location>
</feature>
<keyword evidence="2" id="KW-0012">Acyltransferase</keyword>
<evidence type="ECO:0000259" key="3">
    <source>
        <dbReference type="PROSITE" id="PS51186"/>
    </source>
</evidence>
<evidence type="ECO:0000256" key="1">
    <source>
        <dbReference type="ARBA" id="ARBA00022679"/>
    </source>
</evidence>
<dbReference type="InterPro" id="IPR050680">
    <property type="entry name" value="YpeA/RimI_acetyltransf"/>
</dbReference>
<dbReference type="Pfam" id="PF24553">
    <property type="entry name" value="Rv0428c_C"/>
    <property type="match status" value="1"/>
</dbReference>
<dbReference type="SUPFAM" id="SSF55729">
    <property type="entry name" value="Acyl-CoA N-acyltransferases (Nat)"/>
    <property type="match status" value="1"/>
</dbReference>
<dbReference type="PANTHER" id="PTHR43420">
    <property type="entry name" value="ACETYLTRANSFERASE"/>
    <property type="match status" value="1"/>
</dbReference>
<keyword evidence="1" id="KW-0808">Transferase</keyword>
<dbReference type="InterPro" id="IPR000182">
    <property type="entry name" value="GNAT_dom"/>
</dbReference>
<dbReference type="InterPro" id="IPR016181">
    <property type="entry name" value="Acyl_CoA_acyltransferase"/>
</dbReference>
<comment type="caution">
    <text evidence="4">The sequence shown here is derived from an EMBL/GenBank/DDBJ whole genome shotgun (WGS) entry which is preliminary data.</text>
</comment>
<name>A0A916R560_9HYPH</name>